<feature type="region of interest" description="Disordered" evidence="1">
    <location>
        <begin position="550"/>
        <end position="573"/>
    </location>
</feature>
<dbReference type="EMBL" id="BKCJ010005236">
    <property type="protein sequence ID" value="GEU65618.1"/>
    <property type="molecule type" value="Genomic_DNA"/>
</dbReference>
<comment type="caution">
    <text evidence="3">The sequence shown here is derived from an EMBL/GenBank/DDBJ whole genome shotgun (WGS) entry which is preliminary data.</text>
</comment>
<dbReference type="Gene3D" id="1.25.40.470">
    <property type="match status" value="1"/>
</dbReference>
<proteinExistence type="predicted"/>
<feature type="domain" description="COPA/B second beta-propeller" evidence="2">
    <location>
        <begin position="234"/>
        <end position="344"/>
    </location>
</feature>
<dbReference type="InterPro" id="IPR006692">
    <property type="entry name" value="Beta-prop_COPA/B_2nd"/>
</dbReference>
<feature type="region of interest" description="Disordered" evidence="1">
    <location>
        <begin position="142"/>
        <end position="188"/>
    </location>
</feature>
<dbReference type="AlphaFoldDB" id="A0A6L2LVH0"/>
<accession>A0A6L2LVH0</accession>
<evidence type="ECO:0000259" key="2">
    <source>
        <dbReference type="Pfam" id="PF04053"/>
    </source>
</evidence>
<dbReference type="Gene3D" id="1.10.510.10">
    <property type="entry name" value="Transferase(Phosphotransferase) domain 1"/>
    <property type="match status" value="1"/>
</dbReference>
<reference evidence="3" key="1">
    <citation type="journal article" date="2019" name="Sci. Rep.">
        <title>Draft genome of Tanacetum cinerariifolium, the natural source of mosquito coil.</title>
        <authorList>
            <person name="Yamashiro T."/>
            <person name="Shiraishi A."/>
            <person name="Satake H."/>
            <person name="Nakayama K."/>
        </authorList>
    </citation>
    <scope>NUCLEOTIDE SEQUENCE</scope>
</reference>
<dbReference type="GO" id="GO:0030117">
    <property type="term" value="C:membrane coat"/>
    <property type="evidence" value="ECO:0007669"/>
    <property type="project" value="InterPro"/>
</dbReference>
<dbReference type="Pfam" id="PF04053">
    <property type="entry name" value="B-prop_COPA_B_2nd"/>
    <property type="match status" value="1"/>
</dbReference>
<name>A0A6L2LVH0_TANCI</name>
<gene>
    <name evidence="3" type="ORF">Tci_037596</name>
</gene>
<evidence type="ECO:0000256" key="1">
    <source>
        <dbReference type="SAM" id="MobiDB-lite"/>
    </source>
</evidence>
<organism evidence="3">
    <name type="scientific">Tanacetum cinerariifolium</name>
    <name type="common">Dalmatian daisy</name>
    <name type="synonym">Chrysanthemum cinerariifolium</name>
    <dbReference type="NCBI Taxonomy" id="118510"/>
    <lineage>
        <taxon>Eukaryota</taxon>
        <taxon>Viridiplantae</taxon>
        <taxon>Streptophyta</taxon>
        <taxon>Embryophyta</taxon>
        <taxon>Tracheophyta</taxon>
        <taxon>Spermatophyta</taxon>
        <taxon>Magnoliopsida</taxon>
        <taxon>eudicotyledons</taxon>
        <taxon>Gunneridae</taxon>
        <taxon>Pentapetalae</taxon>
        <taxon>asterids</taxon>
        <taxon>campanulids</taxon>
        <taxon>Asterales</taxon>
        <taxon>Asteraceae</taxon>
        <taxon>Asteroideae</taxon>
        <taxon>Anthemideae</taxon>
        <taxon>Anthemidinae</taxon>
        <taxon>Tanacetum</taxon>
    </lineage>
</organism>
<dbReference type="GO" id="GO:0016192">
    <property type="term" value="P:vesicle-mediated transport"/>
    <property type="evidence" value="ECO:0007669"/>
    <property type="project" value="InterPro"/>
</dbReference>
<feature type="compositionally biased region" description="Polar residues" evidence="1">
    <location>
        <begin position="142"/>
        <end position="153"/>
    </location>
</feature>
<dbReference type="GO" id="GO:0005198">
    <property type="term" value="F:structural molecule activity"/>
    <property type="evidence" value="ECO:0007669"/>
    <property type="project" value="InterPro"/>
</dbReference>
<feature type="region of interest" description="Disordered" evidence="1">
    <location>
        <begin position="1"/>
        <end position="24"/>
    </location>
</feature>
<dbReference type="GO" id="GO:0006886">
    <property type="term" value="P:intracellular protein transport"/>
    <property type="evidence" value="ECO:0007669"/>
    <property type="project" value="InterPro"/>
</dbReference>
<evidence type="ECO:0000313" key="3">
    <source>
        <dbReference type="EMBL" id="GEU65618.1"/>
    </source>
</evidence>
<feature type="compositionally biased region" description="Acidic residues" evidence="1">
    <location>
        <begin position="11"/>
        <end position="24"/>
    </location>
</feature>
<dbReference type="Gene3D" id="3.30.200.20">
    <property type="entry name" value="Phosphorylase Kinase, domain 1"/>
    <property type="match status" value="1"/>
</dbReference>
<protein>
    <submittedName>
        <fullName evidence="3">Coatomer subunit alpha-1</fullName>
    </submittedName>
</protein>
<sequence length="589" mass="66749">MEIWWEVSGEREEEGEEVAGEEDTYDEKEGLVYVRDQRKHVDVDDFVDADYAKDTDKEAVKKSIWIKGLLIELGINLRAFKDIMLPRSRRDFKDIYVVFELKESDLHQVNKAKDDLLARVSFNDAPSTIFWMDYVATRCSDGRSSTPPLQRQHASLPRERVPAPKVETSALQGNDTEKTTETSAGHDSYVDGGSYELYIIPKDRISRGDTVQDAKKGLGGSAVFMAHNWAKDRAVILDLQQRLVLGSLRTPFVKYIVWSNEMETVALFSKHAIVIASKKLDHRCTLHETICVNGEAWDDNGVFIFTTMNHIKYCLPNGDNGIIKTIDVPVYITKVLGNRIFCLDRDGKSKVIVIDATEYIFKLSLLNKKYDYVMSMIRNSQLCGQAMIAYLWEKGFPEVALYFVKDERTRFNLALNSENAGHLQLAYVTASTHGLHDIADRIAEKLGGNLLILPKGILEGGAKNKGVIDEDEGGDKADWDEEMDLYNVNDFENRDTQDIQEEYEAESSLRVLGRRVSFGFKTAFMLCFSIKIELIGHYNVSATFDVSDLSPYSGESEDEENSRTSFSQAREDDAGALDRNVNLVEYLKF</sequence>